<feature type="signal peptide" evidence="7">
    <location>
        <begin position="1"/>
        <end position="28"/>
    </location>
</feature>
<keyword evidence="2 5" id="KW-0645">Protease</keyword>
<dbReference type="PRINTS" id="PR01779">
    <property type="entry name" value="LANTIPROCESS"/>
</dbReference>
<evidence type="ECO:0000256" key="5">
    <source>
        <dbReference type="PROSITE-ProRule" id="PRU01240"/>
    </source>
</evidence>
<dbReference type="OrthoDB" id="9798386at2"/>
<evidence type="ECO:0000256" key="7">
    <source>
        <dbReference type="SAM" id="SignalP"/>
    </source>
</evidence>
<keyword evidence="6" id="KW-1133">Transmembrane helix</keyword>
<evidence type="ECO:0000313" key="9">
    <source>
        <dbReference type="EMBL" id="SNU88551.1"/>
    </source>
</evidence>
<dbReference type="SUPFAM" id="SSF52743">
    <property type="entry name" value="Subtilisin-like"/>
    <property type="match status" value="1"/>
</dbReference>
<dbReference type="PANTHER" id="PTHR43806:SF11">
    <property type="entry name" value="CEREVISIN-RELATED"/>
    <property type="match status" value="1"/>
</dbReference>
<dbReference type="PROSITE" id="PS00136">
    <property type="entry name" value="SUBTILASE_ASP"/>
    <property type="match status" value="1"/>
</dbReference>
<dbReference type="PANTHER" id="PTHR43806">
    <property type="entry name" value="PEPTIDASE S8"/>
    <property type="match status" value="1"/>
</dbReference>
<keyword evidence="6" id="KW-0472">Membrane</keyword>
<comment type="similarity">
    <text evidence="1 5">Belongs to the peptidase S8 family.</text>
</comment>
<keyword evidence="6" id="KW-0812">Transmembrane</keyword>
<evidence type="ECO:0000313" key="10">
    <source>
        <dbReference type="Proteomes" id="UP000215185"/>
    </source>
</evidence>
<dbReference type="AlphaFoldDB" id="A0A239SST9"/>
<dbReference type="STRING" id="1123308.GCA_000380085_00879"/>
<feature type="domain" description="Peptidase S8/S53" evidence="8">
    <location>
        <begin position="198"/>
        <end position="479"/>
    </location>
</feature>
<evidence type="ECO:0000256" key="4">
    <source>
        <dbReference type="ARBA" id="ARBA00022825"/>
    </source>
</evidence>
<accession>A0A239SST9</accession>
<dbReference type="EC" id="3.4.21.-" evidence="9"/>
<keyword evidence="4 5" id="KW-0720">Serine protease</keyword>
<dbReference type="InterPro" id="IPR000209">
    <property type="entry name" value="Peptidase_S8/S53_dom"/>
</dbReference>
<evidence type="ECO:0000256" key="3">
    <source>
        <dbReference type="ARBA" id="ARBA00022801"/>
    </source>
</evidence>
<dbReference type="KEGG" id="smen:SAMEA4412692_1115"/>
<feature type="active site" description="Charge relay system" evidence="5">
    <location>
        <position position="242"/>
    </location>
</feature>
<organism evidence="9 10">
    <name type="scientific">Streptococcus merionis</name>
    <dbReference type="NCBI Taxonomy" id="400065"/>
    <lineage>
        <taxon>Bacteria</taxon>
        <taxon>Bacillati</taxon>
        <taxon>Bacillota</taxon>
        <taxon>Bacilli</taxon>
        <taxon>Lactobacillales</taxon>
        <taxon>Streptococcaceae</taxon>
        <taxon>Streptococcus</taxon>
    </lineage>
</organism>
<dbReference type="InterPro" id="IPR023827">
    <property type="entry name" value="Peptidase_S8_Asp-AS"/>
</dbReference>
<keyword evidence="7" id="KW-0732">Signal</keyword>
<name>A0A239SST9_9STRE</name>
<dbReference type="GO" id="GO:0004252">
    <property type="term" value="F:serine-type endopeptidase activity"/>
    <property type="evidence" value="ECO:0007669"/>
    <property type="project" value="UniProtKB-UniRule"/>
</dbReference>
<dbReference type="GO" id="GO:0006508">
    <property type="term" value="P:proteolysis"/>
    <property type="evidence" value="ECO:0007669"/>
    <property type="project" value="UniProtKB-KW"/>
</dbReference>
<evidence type="ECO:0000256" key="1">
    <source>
        <dbReference type="ARBA" id="ARBA00011073"/>
    </source>
</evidence>
<gene>
    <name evidence="9" type="ORF">SAMEA4412692_01115</name>
</gene>
<proteinExistence type="inferred from homology"/>
<keyword evidence="3 5" id="KW-0378">Hydrolase</keyword>
<feature type="transmembrane region" description="Helical" evidence="6">
    <location>
        <begin position="559"/>
        <end position="578"/>
    </location>
</feature>
<feature type="active site" description="Charge relay system" evidence="5">
    <location>
        <position position="205"/>
    </location>
</feature>
<sequence>MKITNKFIRLSILVIGLICITSSETVTADSNVLMQEEVAGTTYSLANIKPDSFDEISYNHSMNVELPQSLDRGTSNFLEEITEIKNFSTESVPTIDDNLNYLEGEAGNKNGVAEQTDRSSDRHAVSSKVDIAISSTEVEKLNTTDEFNKTDKVTLRLFNKSNSEGQESEEQNLWKYQWDMQRLTDNGRYYKHYWPLDDIRVAVIDSGISYEHAELVKYLGSNSKDLVHNKVDEHAFQDNIGHGTSVVSLIVSNDYIKGIIPGATYNMYKSIDLDINDDQLTIDAIKQAADDGNQIINISLGRYLMISGQYEDGTNDYPLYLKYKQAVDYATLKGSIIVASMGNDSLNLLDNNQLLEFLSRTKKIREPGQIVDVPAYFDNVISVGGIDRFDNLSNFSNYGYNAIYTYAGSTEFLYSVTDLDLLRKKIAENWILTAQKTGFSYLFGNSLATPKVSGAIALLVSKYKTSNFNVIKSYLIDKTIQKDGLAILNLENIIFSDEIISLNFNKIEHSEFINSIYSNTVIVEKIEYNPDMQKDYYVNYEKELSMEIRFLPKTNSSDFPSYTISLAGLIIIISVIITTSPMNRIYKREVE</sequence>
<evidence type="ECO:0000256" key="2">
    <source>
        <dbReference type="ARBA" id="ARBA00022670"/>
    </source>
</evidence>
<dbReference type="PROSITE" id="PS51892">
    <property type="entry name" value="SUBTILASE"/>
    <property type="match status" value="1"/>
</dbReference>
<dbReference type="InterPro" id="IPR050131">
    <property type="entry name" value="Peptidase_S8_subtilisin-like"/>
</dbReference>
<protein>
    <submittedName>
        <fullName evidence="9">Lantibiotic leader peptide processing serine protease</fullName>
        <ecNumber evidence="9">3.4.21.-</ecNumber>
    </submittedName>
</protein>
<dbReference type="EMBL" id="LT906439">
    <property type="protein sequence ID" value="SNU88551.1"/>
    <property type="molecule type" value="Genomic_DNA"/>
</dbReference>
<dbReference type="Proteomes" id="UP000215185">
    <property type="component" value="Chromosome 1"/>
</dbReference>
<evidence type="ECO:0000259" key="8">
    <source>
        <dbReference type="Pfam" id="PF00082"/>
    </source>
</evidence>
<dbReference type="Gene3D" id="3.40.50.200">
    <property type="entry name" value="Peptidase S8/S53 domain"/>
    <property type="match status" value="1"/>
</dbReference>
<dbReference type="RefSeq" id="WP_018373450.1">
    <property type="nucleotide sequence ID" value="NZ_LT906439.1"/>
</dbReference>
<evidence type="ECO:0000256" key="6">
    <source>
        <dbReference type="SAM" id="Phobius"/>
    </source>
</evidence>
<keyword evidence="10" id="KW-1185">Reference proteome</keyword>
<dbReference type="InterPro" id="IPR015500">
    <property type="entry name" value="Peptidase_S8_subtilisin-rel"/>
</dbReference>
<reference evidence="9 10" key="1">
    <citation type="submission" date="2017-06" db="EMBL/GenBank/DDBJ databases">
        <authorList>
            <consortium name="Pathogen Informatics"/>
        </authorList>
    </citation>
    <scope>NUCLEOTIDE SEQUENCE [LARGE SCALE GENOMIC DNA]</scope>
    <source>
        <strain evidence="9 10">NCTC13788</strain>
    </source>
</reference>
<dbReference type="InterPro" id="IPR036852">
    <property type="entry name" value="Peptidase_S8/S53_dom_sf"/>
</dbReference>
<dbReference type="eggNOG" id="COG1404">
    <property type="taxonomic scope" value="Bacteria"/>
</dbReference>
<dbReference type="PRINTS" id="PR00723">
    <property type="entry name" value="SUBTILISIN"/>
</dbReference>
<feature type="chain" id="PRO_5011240946" evidence="7">
    <location>
        <begin position="29"/>
        <end position="591"/>
    </location>
</feature>
<dbReference type="Pfam" id="PF00082">
    <property type="entry name" value="Peptidase_S8"/>
    <property type="match status" value="1"/>
</dbReference>
<feature type="active site" description="Charge relay system" evidence="5">
    <location>
        <position position="446"/>
    </location>
</feature>
<dbReference type="InterPro" id="IPR008357">
    <property type="entry name" value="Lanit_process"/>
</dbReference>